<dbReference type="AlphaFoldDB" id="A0A2N1M962"/>
<reference evidence="1 2" key="1">
    <citation type="submission" date="2016-04" db="EMBL/GenBank/DDBJ databases">
        <title>Genome analyses suggest a sexual origin of heterokaryosis in a supposedly ancient asexual fungus.</title>
        <authorList>
            <person name="Ropars J."/>
            <person name="Sedzielewska K."/>
            <person name="Noel J."/>
            <person name="Charron P."/>
            <person name="Farinelli L."/>
            <person name="Marton T."/>
            <person name="Kruger M."/>
            <person name="Pelin A."/>
            <person name="Brachmann A."/>
            <person name="Corradi N."/>
        </authorList>
    </citation>
    <scope>NUCLEOTIDE SEQUENCE [LARGE SCALE GENOMIC DNA]</scope>
    <source>
        <strain evidence="1 2">C2</strain>
    </source>
</reference>
<protein>
    <submittedName>
        <fullName evidence="1">Uncharacterized protein</fullName>
    </submittedName>
</protein>
<sequence length="107" mass="12390">MELTYSEVIEMLNRILEFLDFFGNDIDAMSNKFDLIRKKVHDIFVEKPLIPNSAETVLSLSIDKSEILAKGIRGNLTKIKRDFVKLREEAKLQIQMQTAAKQKRSAY</sequence>
<name>A0A2N1M962_9GLOM</name>
<gene>
    <name evidence="1" type="ORF">RhiirC2_796733</name>
</gene>
<dbReference type="Proteomes" id="UP000233469">
    <property type="component" value="Unassembled WGS sequence"/>
</dbReference>
<organism evidence="1 2">
    <name type="scientific">Rhizophagus irregularis</name>
    <dbReference type="NCBI Taxonomy" id="588596"/>
    <lineage>
        <taxon>Eukaryota</taxon>
        <taxon>Fungi</taxon>
        <taxon>Fungi incertae sedis</taxon>
        <taxon>Mucoromycota</taxon>
        <taxon>Glomeromycotina</taxon>
        <taxon>Glomeromycetes</taxon>
        <taxon>Glomerales</taxon>
        <taxon>Glomeraceae</taxon>
        <taxon>Rhizophagus</taxon>
    </lineage>
</organism>
<proteinExistence type="predicted"/>
<dbReference type="EMBL" id="LLXL01003777">
    <property type="protein sequence ID" value="PKK58177.1"/>
    <property type="molecule type" value="Genomic_DNA"/>
</dbReference>
<evidence type="ECO:0000313" key="2">
    <source>
        <dbReference type="Proteomes" id="UP000233469"/>
    </source>
</evidence>
<accession>A0A2N1M962</accession>
<evidence type="ECO:0000313" key="1">
    <source>
        <dbReference type="EMBL" id="PKK58177.1"/>
    </source>
</evidence>
<comment type="caution">
    <text evidence="1">The sequence shown here is derived from an EMBL/GenBank/DDBJ whole genome shotgun (WGS) entry which is preliminary data.</text>
</comment>
<reference evidence="1 2" key="2">
    <citation type="submission" date="2017-10" db="EMBL/GenBank/DDBJ databases">
        <title>Extensive intraspecific genome diversity in a model arbuscular mycorrhizal fungus.</title>
        <authorList>
            <person name="Chen E.C.H."/>
            <person name="Morin E."/>
            <person name="Baudet D."/>
            <person name="Noel J."/>
            <person name="Ndikumana S."/>
            <person name="Charron P."/>
            <person name="St-Onge C."/>
            <person name="Giorgi J."/>
            <person name="Grigoriev I.V."/>
            <person name="Roux C."/>
            <person name="Martin F.M."/>
            <person name="Corradi N."/>
        </authorList>
    </citation>
    <scope>NUCLEOTIDE SEQUENCE [LARGE SCALE GENOMIC DNA]</scope>
    <source>
        <strain evidence="1 2">C2</strain>
    </source>
</reference>
<dbReference type="VEuPathDB" id="FungiDB:FUN_013621"/>